<keyword evidence="2" id="KW-1185">Reference proteome</keyword>
<proteinExistence type="predicted"/>
<evidence type="ECO:0000313" key="1">
    <source>
        <dbReference type="EMBL" id="RKQ94014.1"/>
    </source>
</evidence>
<evidence type="ECO:0000313" key="2">
    <source>
        <dbReference type="Proteomes" id="UP000278962"/>
    </source>
</evidence>
<accession>A0A660LKF2</accession>
<dbReference type="Proteomes" id="UP000278962">
    <property type="component" value="Unassembled WGS sequence"/>
</dbReference>
<dbReference type="AlphaFoldDB" id="A0A660LKF2"/>
<name>A0A660LKF2_9ACTN</name>
<comment type="caution">
    <text evidence="1">The sequence shown here is derived from an EMBL/GenBank/DDBJ whole genome shotgun (WGS) entry which is preliminary data.</text>
</comment>
<reference evidence="1 2" key="1">
    <citation type="submission" date="2018-10" db="EMBL/GenBank/DDBJ databases">
        <title>Genomic Encyclopedia of Archaeal and Bacterial Type Strains, Phase II (KMG-II): from individual species to whole genera.</title>
        <authorList>
            <person name="Goeker M."/>
        </authorList>
    </citation>
    <scope>NUCLEOTIDE SEQUENCE [LARGE SCALE GENOMIC DNA]</scope>
    <source>
        <strain evidence="1 2">DSM 14954</strain>
    </source>
</reference>
<dbReference type="EMBL" id="RBIL01000001">
    <property type="protein sequence ID" value="RKQ94014.1"/>
    <property type="molecule type" value="Genomic_DNA"/>
</dbReference>
<organism evidence="1 2">
    <name type="scientific">Solirubrobacter pauli</name>
    <dbReference type="NCBI Taxonomy" id="166793"/>
    <lineage>
        <taxon>Bacteria</taxon>
        <taxon>Bacillati</taxon>
        <taxon>Actinomycetota</taxon>
        <taxon>Thermoleophilia</taxon>
        <taxon>Solirubrobacterales</taxon>
        <taxon>Solirubrobacteraceae</taxon>
        <taxon>Solirubrobacter</taxon>
    </lineage>
</organism>
<sequence length="179" mass="18988">MTTYDPHYPDGLGELGFAVLDAGHVPGPPAPPFKIGTGYPLALCVNGDLAAVSFAVLDAYPDIAMGWWCFLESYQRTNGLWGYTAAPHDNTTSETPFARPTGGIEWVSFGGVSGWDDEPKQRHSYFGIAGTDIARLAIGTCEVPITPWCGAWVVIAPGDASTLTAYDAAGVVVDEIAYD</sequence>
<protein>
    <submittedName>
        <fullName evidence="1">Uncharacterized protein</fullName>
    </submittedName>
</protein>
<gene>
    <name evidence="1" type="ORF">C8N24_3890</name>
</gene>
<dbReference type="RefSeq" id="WP_121252651.1">
    <property type="nucleotide sequence ID" value="NZ_RBIL01000001.1"/>
</dbReference>